<dbReference type="Proteomes" id="UP000262477">
    <property type="component" value="Unassembled WGS sequence"/>
</dbReference>
<evidence type="ECO:0000256" key="1">
    <source>
        <dbReference type="SAM" id="MobiDB-lite"/>
    </source>
</evidence>
<evidence type="ECO:0008006" key="4">
    <source>
        <dbReference type="Google" id="ProtNLM"/>
    </source>
</evidence>
<feature type="compositionally biased region" description="Polar residues" evidence="1">
    <location>
        <begin position="18"/>
        <end position="28"/>
    </location>
</feature>
<feature type="region of interest" description="Disordered" evidence="1">
    <location>
        <begin position="1"/>
        <end position="46"/>
    </location>
</feature>
<keyword evidence="3" id="KW-1185">Reference proteome</keyword>
<evidence type="ECO:0000313" key="2">
    <source>
        <dbReference type="EMBL" id="REK89309.1"/>
    </source>
</evidence>
<evidence type="ECO:0000313" key="3">
    <source>
        <dbReference type="Proteomes" id="UP000262477"/>
    </source>
</evidence>
<comment type="caution">
    <text evidence="2">The sequence shown here is derived from an EMBL/GenBank/DDBJ whole genome shotgun (WGS) entry which is preliminary data.</text>
</comment>
<organism evidence="2 3">
    <name type="scientific">Streptomyces inhibens</name>
    <dbReference type="NCBI Taxonomy" id="2293571"/>
    <lineage>
        <taxon>Bacteria</taxon>
        <taxon>Bacillati</taxon>
        <taxon>Actinomycetota</taxon>
        <taxon>Actinomycetes</taxon>
        <taxon>Kitasatosporales</taxon>
        <taxon>Streptomycetaceae</taxon>
        <taxon>Streptomyces</taxon>
    </lineage>
</organism>
<proteinExistence type="predicted"/>
<reference evidence="2 3" key="1">
    <citation type="submission" date="2018-08" db="EMBL/GenBank/DDBJ databases">
        <title>Streptomyces NEAU-D10 sp. nov., a novel Actinomycete isolated from soil.</title>
        <authorList>
            <person name="Jin L."/>
        </authorList>
    </citation>
    <scope>NUCLEOTIDE SEQUENCE [LARGE SCALE GENOMIC DNA]</scope>
    <source>
        <strain evidence="2 3">NEAU-D10</strain>
    </source>
</reference>
<dbReference type="AlphaFoldDB" id="A0A371Q3S4"/>
<name>A0A371Q3S4_STRIH</name>
<accession>A0A371Q3S4</accession>
<sequence>MALAVSAASACGPDPQLTKGTPVSSPTASPLERVSPQHPAPGDKAPVLDKIKYDLETRVLRMGGMVPKPTSSSCDIDAVGDKPQKFTCTVKYMGIEVPFRVETKGGFILIQYTATPTKGGVVTREGVQAVAWKQYGALGGKTRDSLRCDDIPAVRLVPVDKPSGYRCYVGDGGLQGSYDVIIGSNGMSLH</sequence>
<gene>
    <name evidence="2" type="ORF">DY245_16195</name>
</gene>
<dbReference type="EMBL" id="QUAC01000127">
    <property type="protein sequence ID" value="REK89309.1"/>
    <property type="molecule type" value="Genomic_DNA"/>
</dbReference>
<protein>
    <recommendedName>
        <fullName evidence="4">DUF4333 domain-containing protein</fullName>
    </recommendedName>
</protein>